<dbReference type="GO" id="GO:2001234">
    <property type="term" value="P:negative regulation of apoptotic signaling pathway"/>
    <property type="evidence" value="ECO:0007669"/>
    <property type="project" value="TreeGrafter"/>
</dbReference>
<dbReference type="Proteomes" id="UP000011014">
    <property type="component" value="Unassembled WGS sequence"/>
</dbReference>
<organism evidence="6">
    <name type="scientific">Oikopleura dioica</name>
    <name type="common">Tunicate</name>
    <dbReference type="NCBI Taxonomy" id="34765"/>
    <lineage>
        <taxon>Eukaryota</taxon>
        <taxon>Metazoa</taxon>
        <taxon>Chordata</taxon>
        <taxon>Tunicata</taxon>
        <taxon>Appendicularia</taxon>
        <taxon>Copelata</taxon>
        <taxon>Oikopleuridae</taxon>
        <taxon>Oikopleura</taxon>
    </lineage>
</organism>
<dbReference type="EMBL" id="FN654787">
    <property type="protein sequence ID" value="CBY36493.1"/>
    <property type="molecule type" value="Genomic_DNA"/>
</dbReference>
<evidence type="ECO:0000256" key="5">
    <source>
        <dbReference type="RuleBase" id="RU004379"/>
    </source>
</evidence>
<feature type="transmembrane region" description="Helical" evidence="5">
    <location>
        <begin position="285"/>
        <end position="308"/>
    </location>
</feature>
<dbReference type="GO" id="GO:0005794">
    <property type="term" value="C:Golgi apparatus"/>
    <property type="evidence" value="ECO:0007669"/>
    <property type="project" value="TreeGrafter"/>
</dbReference>
<dbReference type="GO" id="GO:0016020">
    <property type="term" value="C:membrane"/>
    <property type="evidence" value="ECO:0007669"/>
    <property type="project" value="UniProtKB-SubCell"/>
</dbReference>
<feature type="transmembrane region" description="Helical" evidence="5">
    <location>
        <begin position="99"/>
        <end position="118"/>
    </location>
</feature>
<feature type="transmembrane region" description="Helical" evidence="5">
    <location>
        <begin position="251"/>
        <end position="273"/>
    </location>
</feature>
<evidence type="ECO:0000313" key="6">
    <source>
        <dbReference type="EMBL" id="CBY36493.1"/>
    </source>
</evidence>
<sequence>MGKENEAYLDVELNEVPKAGDEFSQTSAPPPAYNPTYDEQAYVPTGEVNIESSGFDEVNRRPFLMKVCITVCLQMCLLGAFTCWILFDYDTACFISSNYWFYWVVILAFPIVAALMACSDKLMKTSPLNIICLVIFSVMMAFMFAFLAGLWSTAGSYCGYWTFCGAADSDCRGKGNGSDYCVQAELCIQDAFSVIVPAGVGTASIFFLSLILTLCGFDIFNHMKIVIALYFVLSWPIGLLGWILFPIEIYWAMICVFVIFCGSVGILFTLSLIVNNKYDFSPDEWVRASMYIFMQIGRIFVYLIAILGGSD</sequence>
<comment type="subcellular location">
    <subcellularLocation>
        <location evidence="1">Membrane</location>
        <topology evidence="1">Multi-pass membrane protein</topology>
    </subcellularLocation>
</comment>
<feature type="transmembrane region" description="Helical" evidence="5">
    <location>
        <begin position="63"/>
        <end position="87"/>
    </location>
</feature>
<feature type="transmembrane region" description="Helical" evidence="5">
    <location>
        <begin position="227"/>
        <end position="245"/>
    </location>
</feature>
<protein>
    <submittedName>
        <fullName evidence="6">Uncharacterized protein</fullName>
    </submittedName>
</protein>
<comment type="similarity">
    <text evidence="5">Belongs to the BI1 family.</text>
</comment>
<feature type="transmembrane region" description="Helical" evidence="5">
    <location>
        <begin position="130"/>
        <end position="151"/>
    </location>
</feature>
<name>E4YLY2_OIKDI</name>
<keyword evidence="2 5" id="KW-0812">Transmembrane</keyword>
<dbReference type="GO" id="GO:0005783">
    <property type="term" value="C:endoplasmic reticulum"/>
    <property type="evidence" value="ECO:0007669"/>
    <property type="project" value="TreeGrafter"/>
</dbReference>
<dbReference type="PANTHER" id="PTHR23291:SF127">
    <property type="entry name" value="PROTEIN LIFEGUARD 1-LIKE"/>
    <property type="match status" value="1"/>
</dbReference>
<reference evidence="6" key="1">
    <citation type="journal article" date="2010" name="Science">
        <title>Plasticity of animal genome architecture unmasked by rapid evolution of a pelagic tunicate.</title>
        <authorList>
            <person name="Denoeud F."/>
            <person name="Henriet S."/>
            <person name="Mungpakdee S."/>
            <person name="Aury J.M."/>
            <person name="Da Silva C."/>
            <person name="Brinkmann H."/>
            <person name="Mikhaleva J."/>
            <person name="Olsen L.C."/>
            <person name="Jubin C."/>
            <person name="Canestro C."/>
            <person name="Bouquet J.M."/>
            <person name="Danks G."/>
            <person name="Poulain J."/>
            <person name="Campsteijn C."/>
            <person name="Adamski M."/>
            <person name="Cross I."/>
            <person name="Yadetie F."/>
            <person name="Muffato M."/>
            <person name="Louis A."/>
            <person name="Butcher S."/>
            <person name="Tsagkogeorga G."/>
            <person name="Konrad A."/>
            <person name="Singh S."/>
            <person name="Jensen M.F."/>
            <person name="Cong E.H."/>
            <person name="Eikeseth-Otteraa H."/>
            <person name="Noel B."/>
            <person name="Anthouard V."/>
            <person name="Porcel B.M."/>
            <person name="Kachouri-Lafond R."/>
            <person name="Nishino A."/>
            <person name="Ugolini M."/>
            <person name="Chourrout P."/>
            <person name="Nishida H."/>
            <person name="Aasland R."/>
            <person name="Huzurbazar S."/>
            <person name="Westhof E."/>
            <person name="Delsuc F."/>
            <person name="Lehrach H."/>
            <person name="Reinhardt R."/>
            <person name="Weissenbach J."/>
            <person name="Roy S.W."/>
            <person name="Artiguenave F."/>
            <person name="Postlethwait J.H."/>
            <person name="Manak J.R."/>
            <person name="Thompson E.M."/>
            <person name="Jaillon O."/>
            <person name="Du Pasquier L."/>
            <person name="Boudinot P."/>
            <person name="Liberles D.A."/>
            <person name="Volff J.N."/>
            <person name="Philippe H."/>
            <person name="Lenhard B."/>
            <person name="Roest Crollius H."/>
            <person name="Wincker P."/>
            <person name="Chourrout D."/>
        </authorList>
    </citation>
    <scope>NUCLEOTIDE SEQUENCE [LARGE SCALE GENOMIC DNA]</scope>
</reference>
<dbReference type="PANTHER" id="PTHR23291">
    <property type="entry name" value="BAX INHIBITOR-RELATED"/>
    <property type="match status" value="1"/>
</dbReference>
<feature type="transmembrane region" description="Helical" evidence="5">
    <location>
        <begin position="194"/>
        <end position="215"/>
    </location>
</feature>
<proteinExistence type="inferred from homology"/>
<keyword evidence="3 5" id="KW-1133">Transmembrane helix</keyword>
<evidence type="ECO:0000256" key="2">
    <source>
        <dbReference type="ARBA" id="ARBA00022692"/>
    </source>
</evidence>
<gene>
    <name evidence="6" type="ORF">GSOID_T00029502001</name>
</gene>
<accession>E4YLY2</accession>
<evidence type="ECO:0000256" key="3">
    <source>
        <dbReference type="ARBA" id="ARBA00022989"/>
    </source>
</evidence>
<keyword evidence="4 5" id="KW-0472">Membrane</keyword>
<evidence type="ECO:0000256" key="4">
    <source>
        <dbReference type="ARBA" id="ARBA00023136"/>
    </source>
</evidence>
<dbReference type="InterPro" id="IPR006214">
    <property type="entry name" value="Bax_inhibitor_1-related"/>
</dbReference>
<dbReference type="AlphaFoldDB" id="E4YLY2"/>
<evidence type="ECO:0000256" key="1">
    <source>
        <dbReference type="ARBA" id="ARBA00004141"/>
    </source>
</evidence>